<dbReference type="InterPro" id="IPR000014">
    <property type="entry name" value="PAS"/>
</dbReference>
<sequence>MKTPQFFSDVSHELRTHLALILGPAEALLAHGHNLTGVQRRDLDVMRRNALLLLRHIDDLLDIARMDVGRMKLAYAEVELASLVREVARHFEPLASQRHISFVVDAPVLLSIEVDVEKLERVVLHLLSHAFKSTPDGGSIRVVVGGKPGERARLEVEGTGSERTRGVEGRELGLSLVRDFIELHGGQVQVTEVPSGGALFQVELPCQAPEGTQVTRHAPEEEWGLEAGLALRSTLEELTPPAPERVHEAVAAQADGADDTSRPSVLVVKDNADLHRFMVEALQDDYRVISAFNGQEALEKARSLRPDLILTGIQLPHLSGDALVTALRQEESLERVPIVVLSTRDDEALKLKLLREGAQDYLVKPFSAEEVRVRVRNLLQLKHVREELERRNLELERLWGREEAHYRAILDASPAVIYVKDVQGRYLLVNNAFEAFLRRNREDILGRTDEQLYIPELAAVFRRNDVEVLRRRVPMEMEELAPHVDGLHNYWSVKFPLLDTSGRPYALGGISTDITLQKRAEEERDRFFQLAPDMFCIAGLDAYFKRVNPAFTRVLGWSEEELLARPFLDLIHPEDRERTNHELAEIGQGAHALQFENRYQCKNGTWRWLSWTTAPATPEGMIYAAARDITVQREVQEAVHQLNHQLEKRVSERTRQLEEANRELESFSYTVSHDLRAPLRHITGFVELLERHARGSLDAKAQGYVRTIASSAQRGGQLVDDLLAFSRMGRVEMRQSRIELEPLVAEVWEELAPEREGRQVVLQMGPMPEARGDPAMLRLVFKNLLGNAVKYTRPRPEARVEIAAEQGEGGLVVHVKDNGVGFDMAYEDKLFGVFQRLHRASEFEGTGIGLAHVRRIITRHGGRTWAVGTVGQGATFSFSLPAAPSA</sequence>
<dbReference type="SMART" id="SM00448">
    <property type="entry name" value="REC"/>
    <property type="match status" value="1"/>
</dbReference>
<dbReference type="InterPro" id="IPR003661">
    <property type="entry name" value="HisK_dim/P_dom"/>
</dbReference>
<keyword evidence="6" id="KW-0472">Membrane</keyword>
<dbReference type="SMART" id="SM00091">
    <property type="entry name" value="PAS"/>
    <property type="match status" value="2"/>
</dbReference>
<evidence type="ECO:0000256" key="1">
    <source>
        <dbReference type="ARBA" id="ARBA00000085"/>
    </source>
</evidence>
<dbReference type="PROSITE" id="PS50109">
    <property type="entry name" value="HIS_KIN"/>
    <property type="match status" value="2"/>
</dbReference>
<keyword evidence="3" id="KW-0597">Phosphoprotein</keyword>
<keyword evidence="4" id="KW-0808">Transferase</keyword>
<dbReference type="SUPFAM" id="SSF55874">
    <property type="entry name" value="ATPase domain of HSP90 chaperone/DNA topoisomerase II/histidine kinase"/>
    <property type="match status" value="2"/>
</dbReference>
<evidence type="ECO:0000313" key="11">
    <source>
        <dbReference type="EMBL" id="MCY1077591.1"/>
    </source>
</evidence>
<feature type="domain" description="Histidine kinase" evidence="8">
    <location>
        <begin position="9"/>
        <end position="208"/>
    </location>
</feature>
<accession>A0ABT4A7M1</accession>
<dbReference type="EC" id="2.7.13.3" evidence="2"/>
<evidence type="ECO:0000259" key="10">
    <source>
        <dbReference type="PROSITE" id="PS50112"/>
    </source>
</evidence>
<dbReference type="NCBIfam" id="TIGR00229">
    <property type="entry name" value="sensory_box"/>
    <property type="match status" value="2"/>
</dbReference>
<dbReference type="Gene3D" id="3.30.450.20">
    <property type="entry name" value="PAS domain"/>
    <property type="match status" value="2"/>
</dbReference>
<comment type="caution">
    <text evidence="11">The sequence shown here is derived from an EMBL/GenBank/DDBJ whole genome shotgun (WGS) entry which is preliminary data.</text>
</comment>
<dbReference type="EMBL" id="JAPNKA010000001">
    <property type="protein sequence ID" value="MCY1077591.1"/>
    <property type="molecule type" value="Genomic_DNA"/>
</dbReference>
<dbReference type="Gene3D" id="3.40.50.2300">
    <property type="match status" value="1"/>
</dbReference>
<evidence type="ECO:0000259" key="9">
    <source>
        <dbReference type="PROSITE" id="PS50110"/>
    </source>
</evidence>
<dbReference type="InterPro" id="IPR001789">
    <property type="entry name" value="Sig_transdc_resp-reg_receiver"/>
</dbReference>
<proteinExistence type="predicted"/>
<feature type="domain" description="PAS" evidence="10">
    <location>
        <begin position="520"/>
        <end position="590"/>
    </location>
</feature>
<dbReference type="Pfam" id="PF02518">
    <property type="entry name" value="HATPase_c"/>
    <property type="match status" value="2"/>
</dbReference>
<feature type="domain" description="PAS" evidence="10">
    <location>
        <begin position="402"/>
        <end position="480"/>
    </location>
</feature>
<dbReference type="Pfam" id="PF00072">
    <property type="entry name" value="Response_reg"/>
    <property type="match status" value="1"/>
</dbReference>
<dbReference type="CDD" id="cd00082">
    <property type="entry name" value="HisKA"/>
    <property type="match status" value="2"/>
</dbReference>
<evidence type="ECO:0000256" key="3">
    <source>
        <dbReference type="ARBA" id="ARBA00022553"/>
    </source>
</evidence>
<evidence type="ECO:0000256" key="5">
    <source>
        <dbReference type="ARBA" id="ARBA00022777"/>
    </source>
</evidence>
<dbReference type="InterPro" id="IPR036890">
    <property type="entry name" value="HATPase_C_sf"/>
</dbReference>
<evidence type="ECO:0000256" key="4">
    <source>
        <dbReference type="ARBA" id="ARBA00022679"/>
    </source>
</evidence>
<dbReference type="InterPro" id="IPR036097">
    <property type="entry name" value="HisK_dim/P_sf"/>
</dbReference>
<dbReference type="Pfam" id="PF08448">
    <property type="entry name" value="PAS_4"/>
    <property type="match status" value="1"/>
</dbReference>
<dbReference type="InterPro" id="IPR013655">
    <property type="entry name" value="PAS_fold_3"/>
</dbReference>
<dbReference type="InterPro" id="IPR011006">
    <property type="entry name" value="CheY-like_superfamily"/>
</dbReference>
<dbReference type="Proteomes" id="UP001207654">
    <property type="component" value="Unassembled WGS sequence"/>
</dbReference>
<dbReference type="PROSITE" id="PS50112">
    <property type="entry name" value="PAS"/>
    <property type="match status" value="2"/>
</dbReference>
<name>A0ABT4A7M1_9BACT</name>
<keyword evidence="12" id="KW-1185">Reference proteome</keyword>
<comment type="caution">
    <text evidence="7">Lacks conserved residue(s) required for the propagation of feature annotation.</text>
</comment>
<reference evidence="11 12" key="1">
    <citation type="submission" date="2022-11" db="EMBL/GenBank/DDBJ databases">
        <title>Minimal conservation of predation-associated metabolite biosynthetic gene clusters underscores biosynthetic potential of Myxococcota including descriptions for ten novel species: Archangium lansinium sp. nov., Myxococcus landrumus sp. nov., Nannocystis bai.</title>
        <authorList>
            <person name="Ahearne A."/>
            <person name="Stevens C."/>
            <person name="Phillips K."/>
        </authorList>
    </citation>
    <scope>NUCLEOTIDE SEQUENCE [LARGE SCALE GENOMIC DNA]</scope>
    <source>
        <strain evidence="11 12">MIWBW</strain>
    </source>
</reference>
<dbReference type="InterPro" id="IPR050351">
    <property type="entry name" value="BphY/WalK/GraS-like"/>
</dbReference>
<evidence type="ECO:0000256" key="2">
    <source>
        <dbReference type="ARBA" id="ARBA00012438"/>
    </source>
</evidence>
<dbReference type="Gene3D" id="1.10.287.130">
    <property type="match status" value="2"/>
</dbReference>
<organism evidence="11 12">
    <name type="scientific">Archangium lansingense</name>
    <dbReference type="NCBI Taxonomy" id="2995310"/>
    <lineage>
        <taxon>Bacteria</taxon>
        <taxon>Pseudomonadati</taxon>
        <taxon>Myxococcota</taxon>
        <taxon>Myxococcia</taxon>
        <taxon>Myxococcales</taxon>
        <taxon>Cystobacterineae</taxon>
        <taxon>Archangiaceae</taxon>
        <taxon>Archangium</taxon>
    </lineage>
</organism>
<dbReference type="InterPro" id="IPR003594">
    <property type="entry name" value="HATPase_dom"/>
</dbReference>
<dbReference type="InterPro" id="IPR005467">
    <property type="entry name" value="His_kinase_dom"/>
</dbReference>
<evidence type="ECO:0000259" key="8">
    <source>
        <dbReference type="PROSITE" id="PS50109"/>
    </source>
</evidence>
<dbReference type="SUPFAM" id="SSF47384">
    <property type="entry name" value="Homodimeric domain of signal transducing histidine kinase"/>
    <property type="match status" value="2"/>
</dbReference>
<dbReference type="SUPFAM" id="SSF55785">
    <property type="entry name" value="PYP-like sensor domain (PAS domain)"/>
    <property type="match status" value="2"/>
</dbReference>
<feature type="domain" description="Histidine kinase" evidence="8">
    <location>
        <begin position="670"/>
        <end position="884"/>
    </location>
</feature>
<dbReference type="RefSeq" id="WP_267536412.1">
    <property type="nucleotide sequence ID" value="NZ_JAPNKA010000001.1"/>
</dbReference>
<feature type="domain" description="Response regulatory" evidence="9">
    <location>
        <begin position="264"/>
        <end position="379"/>
    </location>
</feature>
<dbReference type="PANTHER" id="PTHR42878">
    <property type="entry name" value="TWO-COMPONENT HISTIDINE KINASE"/>
    <property type="match status" value="1"/>
</dbReference>
<dbReference type="Gene3D" id="3.30.565.10">
    <property type="entry name" value="Histidine kinase-like ATPase, C-terminal domain"/>
    <property type="match status" value="2"/>
</dbReference>
<dbReference type="InterPro" id="IPR004358">
    <property type="entry name" value="Sig_transdc_His_kin-like_C"/>
</dbReference>
<dbReference type="Pfam" id="PF08447">
    <property type="entry name" value="PAS_3"/>
    <property type="match status" value="1"/>
</dbReference>
<dbReference type="PANTHER" id="PTHR42878:SF15">
    <property type="entry name" value="BACTERIOPHYTOCHROME"/>
    <property type="match status" value="1"/>
</dbReference>
<evidence type="ECO:0000313" key="12">
    <source>
        <dbReference type="Proteomes" id="UP001207654"/>
    </source>
</evidence>
<evidence type="ECO:0000256" key="7">
    <source>
        <dbReference type="PROSITE-ProRule" id="PRU00169"/>
    </source>
</evidence>
<dbReference type="SMART" id="SM00387">
    <property type="entry name" value="HATPase_c"/>
    <property type="match status" value="2"/>
</dbReference>
<dbReference type="PRINTS" id="PR00344">
    <property type="entry name" value="BCTRLSENSOR"/>
</dbReference>
<dbReference type="InterPro" id="IPR013656">
    <property type="entry name" value="PAS_4"/>
</dbReference>
<dbReference type="Pfam" id="PF00512">
    <property type="entry name" value="HisKA"/>
    <property type="match status" value="2"/>
</dbReference>
<dbReference type="PROSITE" id="PS50110">
    <property type="entry name" value="RESPONSE_REGULATORY"/>
    <property type="match status" value="1"/>
</dbReference>
<keyword evidence="5" id="KW-0418">Kinase</keyword>
<comment type="catalytic activity">
    <reaction evidence="1">
        <text>ATP + protein L-histidine = ADP + protein N-phospho-L-histidine.</text>
        <dbReference type="EC" id="2.7.13.3"/>
    </reaction>
</comment>
<dbReference type="InterPro" id="IPR035965">
    <property type="entry name" value="PAS-like_dom_sf"/>
</dbReference>
<evidence type="ECO:0000256" key="6">
    <source>
        <dbReference type="ARBA" id="ARBA00023136"/>
    </source>
</evidence>
<dbReference type="SMART" id="SM00388">
    <property type="entry name" value="HisKA"/>
    <property type="match status" value="2"/>
</dbReference>
<gene>
    <name evidence="11" type="ORF">OV287_24270</name>
</gene>
<dbReference type="CDD" id="cd00130">
    <property type="entry name" value="PAS"/>
    <property type="match status" value="2"/>
</dbReference>
<dbReference type="SUPFAM" id="SSF52172">
    <property type="entry name" value="CheY-like"/>
    <property type="match status" value="1"/>
</dbReference>
<protein>
    <recommendedName>
        <fullName evidence="2">histidine kinase</fullName>
        <ecNumber evidence="2">2.7.13.3</ecNumber>
    </recommendedName>
</protein>